<dbReference type="RefSeq" id="WP_143095794.1">
    <property type="nucleotide sequence ID" value="NZ_FOKW01000001.1"/>
</dbReference>
<dbReference type="InterPro" id="IPR058293">
    <property type="entry name" value="DUF7987"/>
</dbReference>
<evidence type="ECO:0000313" key="2">
    <source>
        <dbReference type="EMBL" id="SFB71015.1"/>
    </source>
</evidence>
<keyword evidence="1" id="KW-1133">Transmembrane helix</keyword>
<gene>
    <name evidence="2" type="ORF">SAMN05444422_101380</name>
</gene>
<dbReference type="EMBL" id="FOKW01000001">
    <property type="protein sequence ID" value="SFB71015.1"/>
    <property type="molecule type" value="Genomic_DNA"/>
</dbReference>
<evidence type="ECO:0000313" key="3">
    <source>
        <dbReference type="Proteomes" id="UP000199161"/>
    </source>
</evidence>
<accession>A0A1I1D7W4</accession>
<evidence type="ECO:0000256" key="1">
    <source>
        <dbReference type="SAM" id="Phobius"/>
    </source>
</evidence>
<keyword evidence="1" id="KW-0812">Transmembrane</keyword>
<proteinExistence type="predicted"/>
<reference evidence="3" key="1">
    <citation type="submission" date="2016-10" db="EMBL/GenBank/DDBJ databases">
        <authorList>
            <person name="Varghese N."/>
            <person name="Submissions S."/>
        </authorList>
    </citation>
    <scope>NUCLEOTIDE SEQUENCE [LARGE SCALE GENOMIC DNA]</scope>
    <source>
        <strain evidence="3">DSM 13078</strain>
    </source>
</reference>
<name>A0A1I1D7W4_NATHA</name>
<protein>
    <submittedName>
        <fullName evidence="2">Uncharacterized protein</fullName>
    </submittedName>
</protein>
<dbReference type="Proteomes" id="UP000199161">
    <property type="component" value="Unassembled WGS sequence"/>
</dbReference>
<dbReference type="AlphaFoldDB" id="A0A1I1D7W4"/>
<sequence>MVSRENKVVGACVVVAMVLTYGGFWLAGLSSEILMGVLIFVGVVAPMVVNNYFDNRESV</sequence>
<dbReference type="OrthoDB" id="328361at2157"/>
<feature type="transmembrane region" description="Helical" evidence="1">
    <location>
        <begin position="33"/>
        <end position="53"/>
    </location>
</feature>
<keyword evidence="1" id="KW-0472">Membrane</keyword>
<organism evidence="2 3">
    <name type="scientific">Natronobacterium haloterrestre</name>
    <name type="common">Halobiforma haloterrestris</name>
    <dbReference type="NCBI Taxonomy" id="148448"/>
    <lineage>
        <taxon>Archaea</taxon>
        <taxon>Methanobacteriati</taxon>
        <taxon>Methanobacteriota</taxon>
        <taxon>Stenosarchaea group</taxon>
        <taxon>Halobacteria</taxon>
        <taxon>Halobacteriales</taxon>
        <taxon>Natrialbaceae</taxon>
        <taxon>Natronobacterium</taxon>
    </lineage>
</organism>
<dbReference type="Pfam" id="PF25949">
    <property type="entry name" value="DUF7987"/>
    <property type="match status" value="1"/>
</dbReference>
<feature type="transmembrane region" description="Helical" evidence="1">
    <location>
        <begin position="7"/>
        <end position="27"/>
    </location>
</feature>
<keyword evidence="3" id="KW-1185">Reference proteome</keyword>